<dbReference type="SUPFAM" id="SSF46785">
    <property type="entry name" value="Winged helix' DNA-binding domain"/>
    <property type="match status" value="1"/>
</dbReference>
<evidence type="ECO:0000256" key="3">
    <source>
        <dbReference type="ARBA" id="ARBA00023125"/>
    </source>
</evidence>
<proteinExistence type="inferred from homology"/>
<dbReference type="PANTHER" id="PTHR30346:SF0">
    <property type="entry name" value="HCA OPERON TRANSCRIPTIONAL ACTIVATOR HCAR"/>
    <property type="match status" value="1"/>
</dbReference>
<keyword evidence="2" id="KW-0805">Transcription regulation</keyword>
<dbReference type="GO" id="GO:0003677">
    <property type="term" value="F:DNA binding"/>
    <property type="evidence" value="ECO:0007669"/>
    <property type="project" value="UniProtKB-KW"/>
</dbReference>
<dbReference type="InterPro" id="IPR000847">
    <property type="entry name" value="LysR_HTH_N"/>
</dbReference>
<name>A0A162KWB2_9PROT</name>
<dbReference type="OrthoDB" id="9815174at2"/>
<dbReference type="PROSITE" id="PS50931">
    <property type="entry name" value="HTH_LYSR"/>
    <property type="match status" value="1"/>
</dbReference>
<comment type="similarity">
    <text evidence="1">Belongs to the LysR transcriptional regulatory family.</text>
</comment>
<dbReference type="Proteomes" id="UP000075787">
    <property type="component" value="Unassembled WGS sequence"/>
</dbReference>
<keyword evidence="3" id="KW-0238">DNA-binding</keyword>
<evidence type="ECO:0000256" key="2">
    <source>
        <dbReference type="ARBA" id="ARBA00023015"/>
    </source>
</evidence>
<organism evidence="6 7">
    <name type="scientific">Tistrella mobilis</name>
    <dbReference type="NCBI Taxonomy" id="171437"/>
    <lineage>
        <taxon>Bacteria</taxon>
        <taxon>Pseudomonadati</taxon>
        <taxon>Pseudomonadota</taxon>
        <taxon>Alphaproteobacteria</taxon>
        <taxon>Geminicoccales</taxon>
        <taxon>Geminicoccaceae</taxon>
        <taxon>Tistrella</taxon>
    </lineage>
</organism>
<dbReference type="PRINTS" id="PR00039">
    <property type="entry name" value="HTHLYSR"/>
</dbReference>
<reference evidence="6 7" key="1">
    <citation type="submission" date="2015-12" db="EMBL/GenBank/DDBJ databases">
        <title>Genome sequence of Tistrella mobilis MCCC 1A02139.</title>
        <authorList>
            <person name="Lu L."/>
            <person name="Lai Q."/>
            <person name="Shao Z."/>
            <person name="Qian P."/>
        </authorList>
    </citation>
    <scope>NUCLEOTIDE SEQUENCE [LARGE SCALE GENOMIC DNA]</scope>
    <source>
        <strain evidence="6 7">MCCC 1A02139</strain>
    </source>
</reference>
<dbReference type="PANTHER" id="PTHR30346">
    <property type="entry name" value="TRANSCRIPTIONAL DUAL REGULATOR HCAR-RELATED"/>
    <property type="match status" value="1"/>
</dbReference>
<evidence type="ECO:0000256" key="4">
    <source>
        <dbReference type="ARBA" id="ARBA00023163"/>
    </source>
</evidence>
<dbReference type="AlphaFoldDB" id="A0A162KWB2"/>
<dbReference type="Gene3D" id="3.40.190.10">
    <property type="entry name" value="Periplasmic binding protein-like II"/>
    <property type="match status" value="2"/>
</dbReference>
<protein>
    <submittedName>
        <fullName evidence="6">LysR family transcriptional regulator</fullName>
    </submittedName>
</protein>
<dbReference type="SUPFAM" id="SSF53850">
    <property type="entry name" value="Periplasmic binding protein-like II"/>
    <property type="match status" value="1"/>
</dbReference>
<dbReference type="GeneID" id="97239646"/>
<gene>
    <name evidence="6" type="ORF">AUP44_00710</name>
</gene>
<evidence type="ECO:0000256" key="1">
    <source>
        <dbReference type="ARBA" id="ARBA00009437"/>
    </source>
</evidence>
<keyword evidence="4" id="KW-0804">Transcription</keyword>
<dbReference type="EMBL" id="LPZR01000157">
    <property type="protein sequence ID" value="KYO52302.1"/>
    <property type="molecule type" value="Genomic_DNA"/>
</dbReference>
<feature type="domain" description="HTH lysR-type" evidence="5">
    <location>
        <begin position="1"/>
        <end position="60"/>
    </location>
</feature>
<dbReference type="RefSeq" id="WP_062764435.1">
    <property type="nucleotide sequence ID" value="NZ_CP121043.1"/>
</dbReference>
<evidence type="ECO:0000259" key="5">
    <source>
        <dbReference type="PROSITE" id="PS50931"/>
    </source>
</evidence>
<dbReference type="Pfam" id="PF03466">
    <property type="entry name" value="LysR_substrate"/>
    <property type="match status" value="1"/>
</dbReference>
<evidence type="ECO:0000313" key="7">
    <source>
        <dbReference type="Proteomes" id="UP000075787"/>
    </source>
</evidence>
<dbReference type="InterPro" id="IPR036388">
    <property type="entry name" value="WH-like_DNA-bd_sf"/>
</dbReference>
<evidence type="ECO:0000313" key="6">
    <source>
        <dbReference type="EMBL" id="KYO52302.1"/>
    </source>
</evidence>
<dbReference type="InterPro" id="IPR036390">
    <property type="entry name" value="WH_DNA-bd_sf"/>
</dbReference>
<sequence>MDLSFRHIRYFVAAAEAGSVTGAAALVGVSQSAVTEAIKSIEHQLGVPLLQRHPRGVSLTHEGHQFLRHAHAMIEALTAAGRTLSAAGRKLTGRLGLGVSPMVAGYFLADLLARFRRTFPGVEVAPSEDRRPFIEQLLINGELDVAILIVSEIEEKAALAHEVLARSQNRLWLPPNHRFLKRDRVTLFDICEEPLIVLSADDYGDALARIFRRAGLSPRVLFETGSVEAVRSMVATGAGIAIAPDLAYRPWSLEGDRLEVRAIADPLPALDVGVVWRRGLERMPAVEHFLQSCRQGQRPGHRAGEVTA</sequence>
<comment type="caution">
    <text evidence="6">The sequence shown here is derived from an EMBL/GenBank/DDBJ whole genome shotgun (WGS) entry which is preliminary data.</text>
</comment>
<dbReference type="FunFam" id="1.10.10.10:FF:000001">
    <property type="entry name" value="LysR family transcriptional regulator"/>
    <property type="match status" value="1"/>
</dbReference>
<dbReference type="InterPro" id="IPR005119">
    <property type="entry name" value="LysR_subst-bd"/>
</dbReference>
<accession>A0A162KWB2</accession>
<dbReference type="Pfam" id="PF00126">
    <property type="entry name" value="HTH_1"/>
    <property type="match status" value="1"/>
</dbReference>
<dbReference type="GO" id="GO:0032993">
    <property type="term" value="C:protein-DNA complex"/>
    <property type="evidence" value="ECO:0007669"/>
    <property type="project" value="TreeGrafter"/>
</dbReference>
<dbReference type="Gene3D" id="1.10.10.10">
    <property type="entry name" value="Winged helix-like DNA-binding domain superfamily/Winged helix DNA-binding domain"/>
    <property type="match status" value="1"/>
</dbReference>
<dbReference type="GO" id="GO:0003700">
    <property type="term" value="F:DNA-binding transcription factor activity"/>
    <property type="evidence" value="ECO:0007669"/>
    <property type="project" value="InterPro"/>
</dbReference>